<evidence type="ECO:0000313" key="6">
    <source>
        <dbReference type="EMBL" id="KAL2869471.1"/>
    </source>
</evidence>
<keyword evidence="3" id="KW-0464">Manganese</keyword>
<dbReference type="PANTHER" id="PTHR35391:SF7">
    <property type="entry name" value="C2H2-TYPE DOMAIN-CONTAINING PROTEIN"/>
    <property type="match status" value="1"/>
</dbReference>
<evidence type="ECO:0000256" key="2">
    <source>
        <dbReference type="ARBA" id="ARBA00022801"/>
    </source>
</evidence>
<reference evidence="6 7" key="1">
    <citation type="submission" date="2024-07" db="EMBL/GenBank/DDBJ databases">
        <title>Section-level genome sequencing and comparative genomics of Aspergillus sections Usti and Cavernicolus.</title>
        <authorList>
            <consortium name="Lawrence Berkeley National Laboratory"/>
            <person name="Nybo J.L."/>
            <person name="Vesth T.C."/>
            <person name="Theobald S."/>
            <person name="Frisvad J.C."/>
            <person name="Larsen T.O."/>
            <person name="Kjaerboelling I."/>
            <person name="Rothschild-Mancinelli K."/>
            <person name="Lyhne E.K."/>
            <person name="Kogle M.E."/>
            <person name="Barry K."/>
            <person name="Clum A."/>
            <person name="Na H."/>
            <person name="Ledsgaard L."/>
            <person name="Lin J."/>
            <person name="Lipzen A."/>
            <person name="Kuo A."/>
            <person name="Riley R."/>
            <person name="Mondo S."/>
            <person name="Labutti K."/>
            <person name="Haridas S."/>
            <person name="Pangalinan J."/>
            <person name="Salamov A.A."/>
            <person name="Simmons B.A."/>
            <person name="Magnuson J.K."/>
            <person name="Chen J."/>
            <person name="Drula E."/>
            <person name="Henrissat B."/>
            <person name="Wiebenga A."/>
            <person name="Lubbers R.J."/>
            <person name="Gomes A.C."/>
            <person name="Macurrencykelacurrency M.R."/>
            <person name="Stajich J."/>
            <person name="Grigoriev I.V."/>
            <person name="Mortensen U.H."/>
            <person name="De Vries R.P."/>
            <person name="Baker S.E."/>
            <person name="Andersen M.R."/>
        </authorList>
    </citation>
    <scope>NUCLEOTIDE SEQUENCE [LARGE SCALE GENOMIC DNA]</scope>
    <source>
        <strain evidence="6 7">CBS 449.75</strain>
    </source>
</reference>
<dbReference type="GeneID" id="98143605"/>
<keyword evidence="7" id="KW-1185">Reference proteome</keyword>
<gene>
    <name evidence="6" type="ORF">BJX67DRAFT_347421</name>
</gene>
<evidence type="ECO:0000256" key="4">
    <source>
        <dbReference type="SAM" id="MobiDB-lite"/>
    </source>
</evidence>
<evidence type="ECO:0000259" key="5">
    <source>
        <dbReference type="Pfam" id="PF16891"/>
    </source>
</evidence>
<keyword evidence="1" id="KW-0479">Metal-binding</keyword>
<feature type="compositionally biased region" description="Polar residues" evidence="4">
    <location>
        <begin position="513"/>
        <end position="529"/>
    </location>
</feature>
<organism evidence="6 7">
    <name type="scientific">Aspergillus lucknowensis</name>
    <dbReference type="NCBI Taxonomy" id="176173"/>
    <lineage>
        <taxon>Eukaryota</taxon>
        <taxon>Fungi</taxon>
        <taxon>Dikarya</taxon>
        <taxon>Ascomycota</taxon>
        <taxon>Pezizomycotina</taxon>
        <taxon>Eurotiomycetes</taxon>
        <taxon>Eurotiomycetidae</taxon>
        <taxon>Eurotiales</taxon>
        <taxon>Aspergillaceae</taxon>
        <taxon>Aspergillus</taxon>
        <taxon>Aspergillus subgen. Nidulantes</taxon>
    </lineage>
</organism>
<name>A0ABR4LYB9_9EURO</name>
<keyword evidence="2" id="KW-0378">Hydrolase</keyword>
<evidence type="ECO:0000256" key="1">
    <source>
        <dbReference type="ARBA" id="ARBA00022723"/>
    </source>
</evidence>
<feature type="region of interest" description="Disordered" evidence="4">
    <location>
        <begin position="419"/>
        <end position="460"/>
    </location>
</feature>
<proteinExistence type="predicted"/>
<dbReference type="InterPro" id="IPR031675">
    <property type="entry name" value="STPPase_N"/>
</dbReference>
<comment type="caution">
    <text evidence="6">The sequence shown here is derived from an EMBL/GenBank/DDBJ whole genome shotgun (WGS) entry which is preliminary data.</text>
</comment>
<feature type="compositionally biased region" description="Polar residues" evidence="4">
    <location>
        <begin position="139"/>
        <end position="148"/>
    </location>
</feature>
<feature type="region of interest" description="Disordered" evidence="4">
    <location>
        <begin position="352"/>
        <end position="383"/>
    </location>
</feature>
<protein>
    <recommendedName>
        <fullName evidence="5">Serine-threonine protein phosphatase N-terminal domain-containing protein</fullName>
    </recommendedName>
</protein>
<dbReference type="PANTHER" id="PTHR35391">
    <property type="entry name" value="C2H2-TYPE DOMAIN-CONTAINING PROTEIN-RELATED"/>
    <property type="match status" value="1"/>
</dbReference>
<feature type="domain" description="Serine-threonine protein phosphatase N-terminal" evidence="5">
    <location>
        <begin position="535"/>
        <end position="581"/>
    </location>
</feature>
<feature type="compositionally biased region" description="Polar residues" evidence="4">
    <location>
        <begin position="419"/>
        <end position="428"/>
    </location>
</feature>
<sequence>MDVDSSTEPARPSHRFYMSVHSLDAISGAVDRLNQLALVIRRSSITSETTKARRFAERFDLTSFETLAYGSLKTLYPDASESLREQLARSMTEIYALFLRRRSRQQHLGAPRLARQASPLAPISEEIPGAEAGGPMELDSQTPLSTGELNPGAPHLHPFRPLRQGPLTEPTSIDSHEVRARMRKLFDPSTRGGTKSILAHQADYPLPAEGSLTCQWCFGPLPTGPITKPQWREHVNEDHLPYVCISHTCSESLPRFATSTEWFQHMLSNHGGKWHQEVHAPWSWACPLCANEEAIFTHSSELTHHFDTIHRGTLTESQARAVVGQSQFQFPRSPNICPLCCFSVVDERHSPRPGHINGKVPSHSEDQHGAEAHEQSWVDSPSSKPANAEVVAAHIAAHLQFLMLLTLRLISADDVIDMSNDNQSSSPNTDDRGSDRGSDGSDHSLEIGSRSGGSDFDPRTNFERQLENQILESNDIDWRYILDPHAPDDWRGSHDPKFLLPLSESTEAEDVSSPYSQPERGSTPKQSVSIDEETDAVIDRLLAARGSERGMMVQLRESEIRYLCARAREIFLAQPILLELEAPIKVYPRCNVASTWLLRLRRLGRW</sequence>
<dbReference type="Pfam" id="PF16891">
    <property type="entry name" value="STPPase_N"/>
    <property type="match status" value="1"/>
</dbReference>
<evidence type="ECO:0000256" key="3">
    <source>
        <dbReference type="ARBA" id="ARBA00023211"/>
    </source>
</evidence>
<evidence type="ECO:0000313" key="7">
    <source>
        <dbReference type="Proteomes" id="UP001610432"/>
    </source>
</evidence>
<feature type="region of interest" description="Disordered" evidence="4">
    <location>
        <begin position="505"/>
        <end position="530"/>
    </location>
</feature>
<dbReference type="RefSeq" id="XP_070888450.1">
    <property type="nucleotide sequence ID" value="XM_071028533.1"/>
</dbReference>
<accession>A0ABR4LYB9</accession>
<dbReference type="Proteomes" id="UP001610432">
    <property type="component" value="Unassembled WGS sequence"/>
</dbReference>
<feature type="compositionally biased region" description="Basic and acidic residues" evidence="4">
    <location>
        <begin position="429"/>
        <end position="445"/>
    </location>
</feature>
<dbReference type="EMBL" id="JBFXLQ010000009">
    <property type="protein sequence ID" value="KAL2869471.1"/>
    <property type="molecule type" value="Genomic_DNA"/>
</dbReference>
<feature type="compositionally biased region" description="Basic and acidic residues" evidence="4">
    <location>
        <begin position="362"/>
        <end position="376"/>
    </location>
</feature>
<feature type="region of interest" description="Disordered" evidence="4">
    <location>
        <begin position="109"/>
        <end position="176"/>
    </location>
</feature>